<reference evidence="2" key="1">
    <citation type="submission" date="2019-09" db="EMBL/GenBank/DDBJ databases">
        <title>Organ-specific transcriptomic study of the physiology of the cattle tick, Rhipicephalus microplus.</title>
        <authorList>
            <person name="Tirloni L."/>
            <person name="Braz G."/>
            <person name="Gandara A.C.P."/>
            <person name="Sabadin G.A."/>
            <person name="da Silva R.M."/>
            <person name="Guizzo M.G."/>
            <person name="Machado J.A."/>
            <person name="Costa E.P."/>
            <person name="Gomes H.F."/>
            <person name="Moraes J."/>
            <person name="Mota M.B.S."/>
            <person name="Mesquita R.D."/>
            <person name="Alvarenga P.H."/>
            <person name="Alves F."/>
            <person name="Seixas A."/>
            <person name="da Fonseca R.N."/>
            <person name="Fogaca A."/>
            <person name="Logullo C."/>
            <person name="Tanaka A."/>
            <person name="Daffre S."/>
            <person name="Termignoni C."/>
            <person name="Vaz I.S.Jr."/>
            <person name="Oliveira P.L."/>
            <person name="Ribeiro J.M."/>
        </authorList>
    </citation>
    <scope>NUCLEOTIDE SEQUENCE</scope>
    <source>
        <strain evidence="2">Porto Alegre</strain>
    </source>
</reference>
<feature type="signal peptide" evidence="1">
    <location>
        <begin position="1"/>
        <end position="26"/>
    </location>
</feature>
<evidence type="ECO:0000256" key="1">
    <source>
        <dbReference type="SAM" id="SignalP"/>
    </source>
</evidence>
<name>A0A6M2DCN3_RHIMP</name>
<keyword evidence="1" id="KW-0732">Signal</keyword>
<feature type="chain" id="PRO_5027069287" evidence="1">
    <location>
        <begin position="27"/>
        <end position="68"/>
    </location>
</feature>
<dbReference type="AlphaFoldDB" id="A0A6M2DCN3"/>
<organism evidence="2">
    <name type="scientific">Rhipicephalus microplus</name>
    <name type="common">Cattle tick</name>
    <name type="synonym">Boophilus microplus</name>
    <dbReference type="NCBI Taxonomy" id="6941"/>
    <lineage>
        <taxon>Eukaryota</taxon>
        <taxon>Metazoa</taxon>
        <taxon>Ecdysozoa</taxon>
        <taxon>Arthropoda</taxon>
        <taxon>Chelicerata</taxon>
        <taxon>Arachnida</taxon>
        <taxon>Acari</taxon>
        <taxon>Parasitiformes</taxon>
        <taxon>Ixodida</taxon>
        <taxon>Ixodoidea</taxon>
        <taxon>Ixodidae</taxon>
        <taxon>Rhipicephalinae</taxon>
        <taxon>Rhipicephalus</taxon>
        <taxon>Boophilus</taxon>
    </lineage>
</organism>
<proteinExistence type="predicted"/>
<protein>
    <submittedName>
        <fullName evidence="2">Putative secreted protein midgut overexpressed</fullName>
    </submittedName>
</protein>
<accession>A0A6M2DCN3</accession>
<dbReference type="EMBL" id="GHWJ01010867">
    <property type="protein sequence ID" value="NOV43604.1"/>
    <property type="molecule type" value="Transcribed_RNA"/>
</dbReference>
<sequence>MGRGLVALFLVCCALVALTLVNLTAARDADAAESARIEFEHTPSDAEWEAIKSQIRYWQQLADQEPAR</sequence>
<evidence type="ECO:0000313" key="2">
    <source>
        <dbReference type="EMBL" id="NOV43604.1"/>
    </source>
</evidence>